<evidence type="ECO:0000259" key="8">
    <source>
        <dbReference type="PROSITE" id="PS51918"/>
    </source>
</evidence>
<dbReference type="EMBL" id="PNGI01000039">
    <property type="protein sequence ID" value="PMC07338.1"/>
    <property type="molecule type" value="Genomic_DNA"/>
</dbReference>
<dbReference type="SFLD" id="SFLDG01386">
    <property type="entry name" value="main_SPASM_domain-containing"/>
    <property type="match status" value="2"/>
</dbReference>
<comment type="caution">
    <text evidence="9">The sequence shown here is derived from an EMBL/GenBank/DDBJ whole genome shotgun (WGS) entry which is preliminary data.</text>
</comment>
<protein>
    <submittedName>
        <fullName evidence="9">Uncharacterized protein</fullName>
    </submittedName>
</protein>
<evidence type="ECO:0000256" key="5">
    <source>
        <dbReference type="ARBA" id="ARBA00023014"/>
    </source>
</evidence>
<evidence type="ECO:0000256" key="2">
    <source>
        <dbReference type="ARBA" id="ARBA00022691"/>
    </source>
</evidence>
<dbReference type="NCBIfam" id="TIGR04085">
    <property type="entry name" value="rSAM_more_4Fe4S"/>
    <property type="match status" value="1"/>
</dbReference>
<dbReference type="InterPro" id="IPR058240">
    <property type="entry name" value="rSAM_sf"/>
</dbReference>
<dbReference type="SUPFAM" id="SSF102114">
    <property type="entry name" value="Radical SAM enzymes"/>
    <property type="match status" value="1"/>
</dbReference>
<accession>A0A2N6Q2Y3</accession>
<dbReference type="SFLD" id="SFLDG01067">
    <property type="entry name" value="SPASM/twitch_domain_containing"/>
    <property type="match status" value="2"/>
</dbReference>
<reference evidence="9 10" key="1">
    <citation type="submission" date="2017-09" db="EMBL/GenBank/DDBJ databases">
        <title>Bacterial strain isolated from the female urinary microbiota.</title>
        <authorList>
            <person name="Thomas-White K."/>
            <person name="Kumar N."/>
            <person name="Forster S."/>
            <person name="Putonti C."/>
            <person name="Lawley T."/>
            <person name="Wolfe A.J."/>
        </authorList>
    </citation>
    <scope>NUCLEOTIDE SEQUENCE [LARGE SCALE GENOMIC DNA]</scope>
    <source>
        <strain evidence="9 10">UMB0818</strain>
    </source>
</reference>
<evidence type="ECO:0000259" key="7">
    <source>
        <dbReference type="PROSITE" id="PS51379"/>
    </source>
</evidence>
<keyword evidence="2" id="KW-0949">S-adenosyl-L-methionine</keyword>
<dbReference type="Proteomes" id="UP000235661">
    <property type="component" value="Unassembled WGS sequence"/>
</dbReference>
<evidence type="ECO:0000313" key="10">
    <source>
        <dbReference type="Proteomes" id="UP000235661"/>
    </source>
</evidence>
<comment type="cofactor">
    <cofactor evidence="1">
        <name>[4Fe-4S] cluster</name>
        <dbReference type="ChEBI" id="CHEBI:49883"/>
    </cofactor>
</comment>
<dbReference type="Gene3D" id="3.20.20.70">
    <property type="entry name" value="Aldolase class I"/>
    <property type="match status" value="1"/>
</dbReference>
<dbReference type="SFLD" id="SFLDS00029">
    <property type="entry name" value="Radical_SAM"/>
    <property type="match status" value="2"/>
</dbReference>
<name>A0A2N6Q2Y3_9BACT</name>
<keyword evidence="3" id="KW-0479">Metal-binding</keyword>
<dbReference type="Pfam" id="PF04055">
    <property type="entry name" value="Radical_SAM"/>
    <property type="match status" value="1"/>
</dbReference>
<keyword evidence="5" id="KW-0411">Iron-sulfur</keyword>
<dbReference type="PROSITE" id="PS51918">
    <property type="entry name" value="RADICAL_SAM"/>
    <property type="match status" value="1"/>
</dbReference>
<dbReference type="GO" id="GO:0051536">
    <property type="term" value="F:iron-sulfur cluster binding"/>
    <property type="evidence" value="ECO:0007669"/>
    <property type="project" value="UniProtKB-KW"/>
</dbReference>
<dbReference type="InterPro" id="IPR017896">
    <property type="entry name" value="4Fe4S_Fe-S-bd"/>
</dbReference>
<evidence type="ECO:0000313" key="9">
    <source>
        <dbReference type="EMBL" id="PMC07338.1"/>
    </source>
</evidence>
<dbReference type="InterPro" id="IPR023885">
    <property type="entry name" value="4Fe4S-binding_SPASM_dom"/>
</dbReference>
<dbReference type="PROSITE" id="PS51379">
    <property type="entry name" value="4FE4S_FER_2"/>
    <property type="match status" value="1"/>
</dbReference>
<dbReference type="RefSeq" id="WP_102189085.1">
    <property type="nucleotide sequence ID" value="NZ_PNGI01000039.1"/>
</dbReference>
<dbReference type="PANTHER" id="PTHR43273">
    <property type="entry name" value="ANAEROBIC SULFATASE-MATURATING ENZYME HOMOLOG ASLB-RELATED"/>
    <property type="match status" value="1"/>
</dbReference>
<feature type="domain" description="Radical SAM core" evidence="8">
    <location>
        <begin position="76"/>
        <end position="303"/>
    </location>
</feature>
<dbReference type="GO" id="GO:0046872">
    <property type="term" value="F:metal ion binding"/>
    <property type="evidence" value="ECO:0007669"/>
    <property type="project" value="UniProtKB-KW"/>
</dbReference>
<dbReference type="AlphaFoldDB" id="A0A2N6Q2Y3"/>
<feature type="domain" description="4Fe-4S ferredoxin-type" evidence="7">
    <location>
        <begin position="372"/>
        <end position="406"/>
    </location>
</feature>
<dbReference type="InterPro" id="IPR007197">
    <property type="entry name" value="rSAM"/>
</dbReference>
<dbReference type="PANTHER" id="PTHR43273:SF3">
    <property type="entry name" value="ANAEROBIC SULFATASE-MATURATING ENZYME HOMOLOG ASLB-RELATED"/>
    <property type="match status" value="1"/>
</dbReference>
<comment type="similarity">
    <text evidence="6">Belongs to the radical SAM superfamily. Anaerobic sulfatase-maturating enzyme family.</text>
</comment>
<dbReference type="InterPro" id="IPR013785">
    <property type="entry name" value="Aldolase_TIM"/>
</dbReference>
<evidence type="ECO:0000256" key="1">
    <source>
        <dbReference type="ARBA" id="ARBA00001966"/>
    </source>
</evidence>
<sequence length="441" mass="50237">MILPKYIDGDLSSYLYEGETMALLELDAKEDEALINELVSIEDSSGNLTQDTSELLSDNIKDLPLNSYTNQIEKTKVLPLSVILPITSSCNLKCPYCFAQTTEGKFSFKNYSDSDIEKLIQRLYKINQGATTLLIFFGGEPLLNFNLIRNTVNYINSKGLKDNFCYSITTNGTLLSHEIADFFKENDFAVLLSMDGYENEFNYRKFRNGKSSVSRVLGNIELLKAHEVSFEIRATITSDNPYIYETYRFFEELKIPYTLAFAYPSDNTSNQTLTTYSNESIERVRCSMAKLLLDYKDTLKKGEKIYNNVLTSQFSLFEYRMIRERICSGGVNYYTVLADGSIFKCAHLMNNKADIIGNIYDDNFHFGANLAIAPNINELEEKCQRCWAKHICSGGCPAQKLSLSRKVEQSLPEANCGIEKILSEFYLKVYTLFKQTRQCGN</sequence>
<organism evidence="9 10">
    <name type="scientific">Hoylesella timonensis</name>
    <dbReference type="NCBI Taxonomy" id="386414"/>
    <lineage>
        <taxon>Bacteria</taxon>
        <taxon>Pseudomonadati</taxon>
        <taxon>Bacteroidota</taxon>
        <taxon>Bacteroidia</taxon>
        <taxon>Bacteroidales</taxon>
        <taxon>Prevotellaceae</taxon>
        <taxon>Hoylesella</taxon>
    </lineage>
</organism>
<dbReference type="CDD" id="cd01335">
    <property type="entry name" value="Radical_SAM"/>
    <property type="match status" value="1"/>
</dbReference>
<proteinExistence type="inferred from homology"/>
<gene>
    <name evidence="9" type="ORF">CJ232_11460</name>
</gene>
<evidence type="ECO:0000256" key="6">
    <source>
        <dbReference type="ARBA" id="ARBA00023601"/>
    </source>
</evidence>
<dbReference type="InterPro" id="IPR023867">
    <property type="entry name" value="Sulphatase_maturase_rSAM"/>
</dbReference>
<evidence type="ECO:0000256" key="4">
    <source>
        <dbReference type="ARBA" id="ARBA00023004"/>
    </source>
</evidence>
<dbReference type="SFLD" id="SFLDG01072">
    <property type="entry name" value="dehydrogenase_like"/>
    <property type="match status" value="1"/>
</dbReference>
<dbReference type="SFLD" id="SFLDG01384">
    <property type="entry name" value="thioether_bond_formation_requi"/>
    <property type="match status" value="1"/>
</dbReference>
<dbReference type="GO" id="GO:0016491">
    <property type="term" value="F:oxidoreductase activity"/>
    <property type="evidence" value="ECO:0007669"/>
    <property type="project" value="InterPro"/>
</dbReference>
<keyword evidence="4" id="KW-0408">Iron</keyword>
<evidence type="ECO:0000256" key="3">
    <source>
        <dbReference type="ARBA" id="ARBA00022723"/>
    </source>
</evidence>